<dbReference type="EMBL" id="JH711579">
    <property type="protein sequence ID" value="EIW80372.1"/>
    <property type="molecule type" value="Genomic_DNA"/>
</dbReference>
<evidence type="ECO:0000313" key="2">
    <source>
        <dbReference type="EMBL" id="EIW80372.1"/>
    </source>
</evidence>
<dbReference type="RefSeq" id="XP_007769331.1">
    <property type="nucleotide sequence ID" value="XM_007771141.1"/>
</dbReference>
<name>A0A5M3MMC8_CONPW</name>
<feature type="signal peptide" evidence="1">
    <location>
        <begin position="1"/>
        <end position="22"/>
    </location>
</feature>
<feature type="chain" id="PRO_5024399741" evidence="1">
    <location>
        <begin position="23"/>
        <end position="53"/>
    </location>
</feature>
<evidence type="ECO:0000256" key="1">
    <source>
        <dbReference type="SAM" id="SignalP"/>
    </source>
</evidence>
<dbReference type="KEGG" id="cput:CONPUDRAFT_154404"/>
<sequence>MFAKVSYIWFAVFASSVLLAAASPIPEVGQVLAQRDATPPVNVEPRVCRYGCD</sequence>
<evidence type="ECO:0000313" key="3">
    <source>
        <dbReference type="Proteomes" id="UP000053558"/>
    </source>
</evidence>
<protein>
    <submittedName>
        <fullName evidence="2">Uncharacterized protein</fullName>
    </submittedName>
</protein>
<dbReference type="Proteomes" id="UP000053558">
    <property type="component" value="Unassembled WGS sequence"/>
</dbReference>
<organism evidence="2 3">
    <name type="scientific">Coniophora puteana (strain RWD-64-598)</name>
    <name type="common">Brown rot fungus</name>
    <dbReference type="NCBI Taxonomy" id="741705"/>
    <lineage>
        <taxon>Eukaryota</taxon>
        <taxon>Fungi</taxon>
        <taxon>Dikarya</taxon>
        <taxon>Basidiomycota</taxon>
        <taxon>Agaricomycotina</taxon>
        <taxon>Agaricomycetes</taxon>
        <taxon>Agaricomycetidae</taxon>
        <taxon>Boletales</taxon>
        <taxon>Coniophorineae</taxon>
        <taxon>Coniophoraceae</taxon>
        <taxon>Coniophora</taxon>
    </lineage>
</organism>
<gene>
    <name evidence="2" type="ORF">CONPUDRAFT_154404</name>
</gene>
<proteinExistence type="predicted"/>
<keyword evidence="1" id="KW-0732">Signal</keyword>
<accession>A0A5M3MMC8</accession>
<comment type="caution">
    <text evidence="2">The sequence shown here is derived from an EMBL/GenBank/DDBJ whole genome shotgun (WGS) entry which is preliminary data.</text>
</comment>
<reference evidence="3" key="1">
    <citation type="journal article" date="2012" name="Science">
        <title>The Paleozoic origin of enzymatic lignin decomposition reconstructed from 31 fungal genomes.</title>
        <authorList>
            <person name="Floudas D."/>
            <person name="Binder M."/>
            <person name="Riley R."/>
            <person name="Barry K."/>
            <person name="Blanchette R.A."/>
            <person name="Henrissat B."/>
            <person name="Martinez A.T."/>
            <person name="Otillar R."/>
            <person name="Spatafora J.W."/>
            <person name="Yadav J.S."/>
            <person name="Aerts A."/>
            <person name="Benoit I."/>
            <person name="Boyd A."/>
            <person name="Carlson A."/>
            <person name="Copeland A."/>
            <person name="Coutinho P.M."/>
            <person name="de Vries R.P."/>
            <person name="Ferreira P."/>
            <person name="Findley K."/>
            <person name="Foster B."/>
            <person name="Gaskell J."/>
            <person name="Glotzer D."/>
            <person name="Gorecki P."/>
            <person name="Heitman J."/>
            <person name="Hesse C."/>
            <person name="Hori C."/>
            <person name="Igarashi K."/>
            <person name="Jurgens J.A."/>
            <person name="Kallen N."/>
            <person name="Kersten P."/>
            <person name="Kohler A."/>
            <person name="Kuees U."/>
            <person name="Kumar T.K.A."/>
            <person name="Kuo A."/>
            <person name="LaButti K."/>
            <person name="Larrondo L.F."/>
            <person name="Lindquist E."/>
            <person name="Ling A."/>
            <person name="Lombard V."/>
            <person name="Lucas S."/>
            <person name="Lundell T."/>
            <person name="Martin R."/>
            <person name="McLaughlin D.J."/>
            <person name="Morgenstern I."/>
            <person name="Morin E."/>
            <person name="Murat C."/>
            <person name="Nagy L.G."/>
            <person name="Nolan M."/>
            <person name="Ohm R.A."/>
            <person name="Patyshakuliyeva A."/>
            <person name="Rokas A."/>
            <person name="Ruiz-Duenas F.J."/>
            <person name="Sabat G."/>
            <person name="Salamov A."/>
            <person name="Samejima M."/>
            <person name="Schmutz J."/>
            <person name="Slot J.C."/>
            <person name="St John F."/>
            <person name="Stenlid J."/>
            <person name="Sun H."/>
            <person name="Sun S."/>
            <person name="Syed K."/>
            <person name="Tsang A."/>
            <person name="Wiebenga A."/>
            <person name="Young D."/>
            <person name="Pisabarro A."/>
            <person name="Eastwood D.C."/>
            <person name="Martin F."/>
            <person name="Cullen D."/>
            <person name="Grigoriev I.V."/>
            <person name="Hibbett D.S."/>
        </authorList>
    </citation>
    <scope>NUCLEOTIDE SEQUENCE [LARGE SCALE GENOMIC DNA]</scope>
    <source>
        <strain evidence="3">RWD-64-598 SS2</strain>
    </source>
</reference>
<keyword evidence="3" id="KW-1185">Reference proteome</keyword>
<dbReference type="AlphaFoldDB" id="A0A5M3MMC8"/>
<dbReference type="GeneID" id="19203262"/>